<dbReference type="GeneID" id="57579378"/>
<dbReference type="Proteomes" id="UP001154400">
    <property type="component" value="Chromosome"/>
</dbReference>
<organism evidence="1">
    <name type="scientific">Rhodococcus hoagii (strain 103S)</name>
    <name type="common">Rhodococcus equi</name>
    <dbReference type="NCBI Taxonomy" id="685727"/>
    <lineage>
        <taxon>Bacteria</taxon>
        <taxon>Bacillati</taxon>
        <taxon>Actinomycetota</taxon>
        <taxon>Actinomycetes</taxon>
        <taxon>Mycobacteriales</taxon>
        <taxon>Nocardiaceae</taxon>
        <taxon>Prescottella</taxon>
    </lineage>
</organism>
<dbReference type="KEGG" id="req:REQ_37330"/>
<gene>
    <name evidence="1" type="ordered locus">REQ_37330</name>
</gene>
<proteinExistence type="predicted"/>
<name>A0A3S5YB45_RHOH1</name>
<dbReference type="EMBL" id="FN563149">
    <property type="protein sequence ID" value="CBH49720.1"/>
    <property type="molecule type" value="Genomic_DNA"/>
</dbReference>
<dbReference type="RefSeq" id="WP_005518144.1">
    <property type="nucleotide sequence ID" value="NC_014659.1"/>
</dbReference>
<evidence type="ECO:0000313" key="1">
    <source>
        <dbReference type="EMBL" id="CBH49720.1"/>
    </source>
</evidence>
<dbReference type="AlphaFoldDB" id="A0A3S5YB45"/>
<accession>A0A3S5YB45</accession>
<sequence>MLNKTATSALAAAGLVGGYTVARQTGNRQLGGVVLAAVGGVCTYSWAKSSGPGRAAALLGTYVGAFGGSHPLAKKIGAWPSVGVVAAGTAIASQVVSKG</sequence>
<reference evidence="1" key="1">
    <citation type="journal article" date="2010" name="PLoS Genet.">
        <title>The genome of a pathogenic rhodococcus: cooptive virulence underpinned by key gene acquisitions.</title>
        <authorList>
            <person name="Letek M."/>
            <person name="Gonzalez P."/>
            <person name="Macarthur I."/>
            <person name="Rodriguez H."/>
            <person name="Freeman T.C."/>
            <person name="Valero-Rello A."/>
            <person name="Blanco M."/>
            <person name="Buckley T."/>
            <person name="Cherevach I."/>
            <person name="Fahey R."/>
            <person name="Hapeshi A."/>
            <person name="Holdstock J."/>
            <person name="Leadon D."/>
            <person name="Navas J."/>
            <person name="Ocampo A."/>
            <person name="Quail M.A."/>
            <person name="Sanders M."/>
            <person name="Scortti M.M."/>
            <person name="Prescott J.F."/>
            <person name="Fogarty U."/>
            <person name="Meijer W.G."/>
            <person name="Parkhill J."/>
            <person name="Bentley S.D."/>
            <person name="Vazquez-Boland J.A."/>
        </authorList>
    </citation>
    <scope>NUCLEOTIDE SEQUENCE [LARGE SCALE GENOMIC DNA]</scope>
    <source>
        <strain evidence="1 2">103S</strain>
    </source>
</reference>
<evidence type="ECO:0000313" key="2">
    <source>
        <dbReference type="Proteomes" id="UP000006892"/>
    </source>
</evidence>
<protein>
    <submittedName>
        <fullName evidence="1">Secreted protein</fullName>
    </submittedName>
</protein>